<comment type="caution">
    <text evidence="8">The sequence shown here is derived from an EMBL/GenBank/DDBJ whole genome shotgun (WGS) entry which is preliminary data.</text>
</comment>
<dbReference type="InterPro" id="IPR036291">
    <property type="entry name" value="NAD(P)-bd_dom_sf"/>
</dbReference>
<dbReference type="Proteomes" id="UP001158066">
    <property type="component" value="Unassembled WGS sequence"/>
</dbReference>
<evidence type="ECO:0000256" key="3">
    <source>
        <dbReference type="ARBA" id="ARBA00047175"/>
    </source>
</evidence>
<name>A0AA45WXJ2_9CLOT</name>
<gene>
    <name evidence="8" type="ORF">SAMN06296020_11164</name>
</gene>
<sequence>MINREELHQMKPDAFFINTSRGALVDEEALVEPVYRTSTFVFTEERLEKWLQGTAGEEEIIYTYGRSRNPTQISLQKKIAALEHGEAALVTASGMAAITMAILGYCKSGDHLIYAQTVYGGTYNLMAHVLKDLGIDVTFVQDLTAENLNRAKRGNTRMVYFETVANPTLEIPEFDEIAAWAKKSGVHTVVDNTFTSPYLFRPLDWGIDTVIHSGTKYINGHGDLVAGVVVGSTAFCEGLRKKSTWTSGRFFPPIIVH</sequence>
<evidence type="ECO:0000256" key="5">
    <source>
        <dbReference type="ARBA" id="ARBA00048780"/>
    </source>
</evidence>
<comment type="catalytic activity">
    <reaction evidence="6">
        <text>L-methionine + H2O = methanethiol + 2-oxobutanoate + NH4(+)</text>
        <dbReference type="Rhea" id="RHEA:23800"/>
        <dbReference type="ChEBI" id="CHEBI:15377"/>
        <dbReference type="ChEBI" id="CHEBI:16007"/>
        <dbReference type="ChEBI" id="CHEBI:16763"/>
        <dbReference type="ChEBI" id="CHEBI:28938"/>
        <dbReference type="ChEBI" id="CHEBI:57844"/>
        <dbReference type="EC" id="4.4.1.11"/>
    </reaction>
    <physiologicalReaction direction="left-to-right" evidence="6">
        <dbReference type="Rhea" id="RHEA:23801"/>
    </physiologicalReaction>
</comment>
<reference evidence="8" key="1">
    <citation type="submission" date="2017-05" db="EMBL/GenBank/DDBJ databases">
        <authorList>
            <person name="Varghese N."/>
            <person name="Submissions S."/>
        </authorList>
    </citation>
    <scope>NUCLEOTIDE SEQUENCE</scope>
    <source>
        <strain evidence="8">Su22</strain>
    </source>
</reference>
<dbReference type="InterPro" id="IPR029753">
    <property type="entry name" value="D-isomer_DH_CS"/>
</dbReference>
<evidence type="ECO:0000256" key="7">
    <source>
        <dbReference type="RuleBase" id="RU362118"/>
    </source>
</evidence>
<dbReference type="FunFam" id="3.40.640.10:FF:000046">
    <property type="entry name" value="Cystathionine gamma-lyase"/>
    <property type="match status" value="1"/>
</dbReference>
<dbReference type="InterPro" id="IPR015424">
    <property type="entry name" value="PyrdxlP-dep_Trfase"/>
</dbReference>
<comment type="cofactor">
    <cofactor evidence="1 7">
        <name>pyridoxal 5'-phosphate</name>
        <dbReference type="ChEBI" id="CHEBI:597326"/>
    </cofactor>
</comment>
<dbReference type="InterPro" id="IPR015421">
    <property type="entry name" value="PyrdxlP-dep_Trfase_major"/>
</dbReference>
<dbReference type="SUPFAM" id="SSF51735">
    <property type="entry name" value="NAD(P)-binding Rossmann-fold domains"/>
    <property type="match status" value="1"/>
</dbReference>
<protein>
    <recommendedName>
        <fullName evidence="3">homocysteine desulfhydrase</fullName>
        <ecNumber evidence="3">4.4.1.2</ecNumber>
    </recommendedName>
    <alternativeName>
        <fullName evidence="4">Homocysteine desulfhydrase</fullName>
    </alternativeName>
</protein>
<dbReference type="EC" id="4.4.1.2" evidence="3"/>
<dbReference type="GO" id="GO:0018826">
    <property type="term" value="F:methionine gamma-lyase activity"/>
    <property type="evidence" value="ECO:0007669"/>
    <property type="project" value="UniProtKB-EC"/>
</dbReference>
<evidence type="ECO:0000256" key="2">
    <source>
        <dbReference type="ARBA" id="ARBA00022898"/>
    </source>
</evidence>
<dbReference type="GO" id="GO:0030170">
    <property type="term" value="F:pyridoxal phosphate binding"/>
    <property type="evidence" value="ECO:0007669"/>
    <property type="project" value="InterPro"/>
</dbReference>
<dbReference type="PANTHER" id="PTHR11808">
    <property type="entry name" value="TRANS-SULFURATION ENZYME FAMILY MEMBER"/>
    <property type="match status" value="1"/>
</dbReference>
<dbReference type="GO" id="GO:0016616">
    <property type="term" value="F:oxidoreductase activity, acting on the CH-OH group of donors, NAD or NADP as acceptor"/>
    <property type="evidence" value="ECO:0007669"/>
    <property type="project" value="UniProtKB-ARBA"/>
</dbReference>
<dbReference type="EMBL" id="FXUF01000011">
    <property type="protein sequence ID" value="SMP63837.1"/>
    <property type="molecule type" value="Genomic_DNA"/>
</dbReference>
<dbReference type="Gene3D" id="3.40.50.720">
    <property type="entry name" value="NAD(P)-binding Rossmann-like Domain"/>
    <property type="match status" value="1"/>
</dbReference>
<evidence type="ECO:0000256" key="1">
    <source>
        <dbReference type="ARBA" id="ARBA00001933"/>
    </source>
</evidence>
<evidence type="ECO:0000256" key="6">
    <source>
        <dbReference type="ARBA" id="ARBA00052699"/>
    </source>
</evidence>
<proteinExistence type="inferred from homology"/>
<dbReference type="SUPFAM" id="SSF53383">
    <property type="entry name" value="PLP-dependent transferases"/>
    <property type="match status" value="1"/>
</dbReference>
<evidence type="ECO:0000313" key="8">
    <source>
        <dbReference type="EMBL" id="SMP63837.1"/>
    </source>
</evidence>
<keyword evidence="2 7" id="KW-0663">Pyridoxal phosphate</keyword>
<dbReference type="InterPro" id="IPR000277">
    <property type="entry name" value="Cys/Met-Metab_PyrdxlP-dep_enz"/>
</dbReference>
<dbReference type="GO" id="GO:0019346">
    <property type="term" value="P:transsulfuration"/>
    <property type="evidence" value="ECO:0007669"/>
    <property type="project" value="InterPro"/>
</dbReference>
<dbReference type="Gene3D" id="3.40.640.10">
    <property type="entry name" value="Type I PLP-dependent aspartate aminotransferase-like (Major domain)"/>
    <property type="match status" value="1"/>
</dbReference>
<accession>A0AA45WXJ2</accession>
<dbReference type="GO" id="GO:0051287">
    <property type="term" value="F:NAD binding"/>
    <property type="evidence" value="ECO:0007669"/>
    <property type="project" value="InterPro"/>
</dbReference>
<evidence type="ECO:0000256" key="4">
    <source>
        <dbReference type="ARBA" id="ARBA00047199"/>
    </source>
</evidence>
<comment type="catalytic activity">
    <reaction evidence="5">
        <text>L-homocysteine + H2O = 2-oxobutanoate + hydrogen sulfide + NH4(+) + H(+)</text>
        <dbReference type="Rhea" id="RHEA:14501"/>
        <dbReference type="ChEBI" id="CHEBI:15377"/>
        <dbReference type="ChEBI" id="CHEBI:15378"/>
        <dbReference type="ChEBI" id="CHEBI:16763"/>
        <dbReference type="ChEBI" id="CHEBI:28938"/>
        <dbReference type="ChEBI" id="CHEBI:29919"/>
        <dbReference type="ChEBI" id="CHEBI:58199"/>
        <dbReference type="EC" id="4.4.1.2"/>
    </reaction>
    <physiologicalReaction direction="left-to-right" evidence="5">
        <dbReference type="Rhea" id="RHEA:14502"/>
    </physiologicalReaction>
</comment>
<comment type="similarity">
    <text evidence="7">Belongs to the trans-sulfuration enzymes family.</text>
</comment>
<dbReference type="GO" id="GO:0005737">
    <property type="term" value="C:cytoplasm"/>
    <property type="evidence" value="ECO:0007669"/>
    <property type="project" value="TreeGrafter"/>
</dbReference>
<dbReference type="PROSITE" id="PS00671">
    <property type="entry name" value="D_2_HYDROXYACID_DH_3"/>
    <property type="match status" value="1"/>
</dbReference>
<dbReference type="PANTHER" id="PTHR11808:SF80">
    <property type="entry name" value="CYSTATHIONINE GAMMA-LYASE"/>
    <property type="match status" value="1"/>
</dbReference>
<dbReference type="AlphaFoldDB" id="A0AA45WXJ2"/>
<evidence type="ECO:0000313" key="9">
    <source>
        <dbReference type="Proteomes" id="UP001158066"/>
    </source>
</evidence>
<organism evidence="8 9">
    <name type="scientific">Anoxynatronum buryatiense</name>
    <dbReference type="NCBI Taxonomy" id="489973"/>
    <lineage>
        <taxon>Bacteria</taxon>
        <taxon>Bacillati</taxon>
        <taxon>Bacillota</taxon>
        <taxon>Clostridia</taxon>
        <taxon>Eubacteriales</taxon>
        <taxon>Clostridiaceae</taxon>
        <taxon>Anoxynatronum</taxon>
    </lineage>
</organism>
<dbReference type="GO" id="GO:0047982">
    <property type="term" value="F:homocysteine desulfhydrase activity"/>
    <property type="evidence" value="ECO:0007669"/>
    <property type="project" value="UniProtKB-EC"/>
</dbReference>
<dbReference type="Pfam" id="PF01053">
    <property type="entry name" value="Cys_Met_Meta_PP"/>
    <property type="match status" value="1"/>
</dbReference>
<keyword evidence="9" id="KW-1185">Reference proteome</keyword>